<dbReference type="Proteomes" id="UP000249522">
    <property type="component" value="Unassembled WGS sequence"/>
</dbReference>
<proteinExistence type="predicted"/>
<keyword evidence="2" id="KW-1185">Reference proteome</keyword>
<protein>
    <recommendedName>
        <fullName evidence="3">Spore coat protein</fullName>
    </recommendedName>
</protein>
<dbReference type="EMBL" id="QKRB01000010">
    <property type="protein sequence ID" value="PZD97579.1"/>
    <property type="molecule type" value="Genomic_DNA"/>
</dbReference>
<dbReference type="AlphaFoldDB" id="A0A2W1LFV7"/>
<dbReference type="RefSeq" id="WP_111144940.1">
    <property type="nucleotide sequence ID" value="NZ_QKRB01000010.1"/>
</dbReference>
<evidence type="ECO:0000313" key="2">
    <source>
        <dbReference type="Proteomes" id="UP000249522"/>
    </source>
</evidence>
<gene>
    <name evidence="1" type="ORF">DNH61_01525</name>
</gene>
<dbReference type="OrthoDB" id="2918658at2"/>
<name>A0A2W1LFV7_9BACL</name>
<evidence type="ECO:0008006" key="3">
    <source>
        <dbReference type="Google" id="ProtNLM"/>
    </source>
</evidence>
<organism evidence="1 2">
    <name type="scientific">Paenibacillus sambharensis</name>
    <dbReference type="NCBI Taxonomy" id="1803190"/>
    <lineage>
        <taxon>Bacteria</taxon>
        <taxon>Bacillati</taxon>
        <taxon>Bacillota</taxon>
        <taxon>Bacilli</taxon>
        <taxon>Bacillales</taxon>
        <taxon>Paenibacillaceae</taxon>
        <taxon>Paenibacillus</taxon>
    </lineage>
</organism>
<sequence>MDCDQNGQECGVTPEETKALLEQYLEDETEMLRSYTILAERIHHDNGLKTRLYNFAEGNAKRSKQLQEELEKYE</sequence>
<evidence type="ECO:0000313" key="1">
    <source>
        <dbReference type="EMBL" id="PZD97579.1"/>
    </source>
</evidence>
<accession>A0A2W1LFV7</accession>
<comment type="caution">
    <text evidence="1">The sequence shown here is derived from an EMBL/GenBank/DDBJ whole genome shotgun (WGS) entry which is preliminary data.</text>
</comment>
<reference evidence="1 2" key="1">
    <citation type="submission" date="2018-06" db="EMBL/GenBank/DDBJ databases">
        <title>Paenibacillus imtechensis sp. nov.</title>
        <authorList>
            <person name="Pinnaka A.K."/>
            <person name="Singh H."/>
            <person name="Kaur M."/>
        </authorList>
    </citation>
    <scope>NUCLEOTIDE SEQUENCE [LARGE SCALE GENOMIC DNA]</scope>
    <source>
        <strain evidence="1 2">SMB1</strain>
    </source>
</reference>